<evidence type="ECO:0000313" key="3">
    <source>
        <dbReference type="Proteomes" id="UP000309390"/>
    </source>
</evidence>
<gene>
    <name evidence="2" type="ORF">E1948_13435</name>
</gene>
<dbReference type="Gene3D" id="2.40.30.200">
    <property type="match status" value="1"/>
</dbReference>
<feature type="domain" description="Siphovirus-type tail component RIFT-related" evidence="1">
    <location>
        <begin position="17"/>
        <end position="127"/>
    </location>
</feature>
<reference evidence="2" key="1">
    <citation type="submission" date="2021-08" db="EMBL/GenBank/DDBJ databases">
        <title>Whole-genome sequencing of local methicillin-resistant S. aureus strain Lr2.</title>
        <authorList>
            <person name="Ali A."/>
            <person name="Ullah N."/>
        </authorList>
    </citation>
    <scope>NUCLEOTIDE SEQUENCE</scope>
    <source>
        <strain evidence="2">Lr2</strain>
    </source>
</reference>
<dbReference type="Pfam" id="PF05709">
    <property type="entry name" value="Sipho_tail"/>
    <property type="match status" value="1"/>
</dbReference>
<feature type="non-terminal residue" evidence="2">
    <location>
        <position position="174"/>
    </location>
</feature>
<protein>
    <submittedName>
        <fullName evidence="2">Phage tail family protein</fullName>
    </submittedName>
</protein>
<dbReference type="Proteomes" id="UP000309390">
    <property type="component" value="Unassembled WGS sequence"/>
</dbReference>
<name>A0AAE3D510_STAAU</name>
<dbReference type="AlphaFoldDB" id="A0AAE3D510"/>
<evidence type="ECO:0000313" key="2">
    <source>
        <dbReference type="EMBL" id="MBX8595565.1"/>
    </source>
</evidence>
<dbReference type="RefSeq" id="WP_088537569.1">
    <property type="nucleotide sequence ID" value="NZ_JAIGOF010000028.1"/>
</dbReference>
<dbReference type="InterPro" id="IPR008841">
    <property type="entry name" value="Siphovirus-type_tail_N"/>
</dbReference>
<accession>A0AAE3D510</accession>
<comment type="caution">
    <text evidence="2">The sequence shown here is derived from an EMBL/GenBank/DDBJ whole genome shotgun (WGS) entry which is preliminary data.</text>
</comment>
<proteinExistence type="predicted"/>
<organism evidence="2 3">
    <name type="scientific">Staphylococcus aureus</name>
    <dbReference type="NCBI Taxonomy" id="1280"/>
    <lineage>
        <taxon>Bacteria</taxon>
        <taxon>Bacillati</taxon>
        <taxon>Bacillota</taxon>
        <taxon>Bacilli</taxon>
        <taxon>Bacillales</taxon>
        <taxon>Staphylococcaceae</taxon>
        <taxon>Staphylococcus</taxon>
    </lineage>
</organism>
<sequence length="174" mass="19808">MQDTIQIDNKTIGWLVVQRGFEIPSFNFVTEKENVKGRAGSIVKNRYLNDIEFDLPLIIRNEKLSPGGEKTHDDILEALVKFFNIKDLTPKKLKFKSQNWYWFAYFDGPLKLPKNPRGSVKFTIKVVLTDPYKYSVTGNKNTAISDQVSVVNSGTADTPLIVEARAIKPSSYFM</sequence>
<dbReference type="EMBL" id="JAIGOF010000028">
    <property type="protein sequence ID" value="MBX8595565.1"/>
    <property type="molecule type" value="Genomic_DNA"/>
</dbReference>
<evidence type="ECO:0000259" key="1">
    <source>
        <dbReference type="Pfam" id="PF05709"/>
    </source>
</evidence>